<comment type="caution">
    <text evidence="1">The sequence shown here is derived from an EMBL/GenBank/DDBJ whole genome shotgun (WGS) entry which is preliminary data.</text>
</comment>
<proteinExistence type="predicted"/>
<dbReference type="Proteomes" id="UP001139031">
    <property type="component" value="Unassembled WGS sequence"/>
</dbReference>
<sequence length="286" mass="30192">MTAPRSLVLLLALAGCGGHGRGGKRDVAPPDAAGEAAQVKLFDDMSVESRTGGGTGSAEAPIPRCGPRDSYQYVAREFRCPGGGNPFDGDAQAASAARTGSLGPDARGHMIDVYEVPCPKGKVEVFVDMYGCPEMEAQLLRDRNLADPLELDVHFAAGRYDEVRTRCIALADEAERRGSSEDSPSLSVYHCGIFTPALLVRAGLTDQAVVAAGQTCQSYPPVSPRSSVRVEVLIGMVDAIARMWAGDKVPAREGGERLQALLPQLLRACAVDADTFMRAFEAASGP</sequence>
<evidence type="ECO:0000313" key="2">
    <source>
        <dbReference type="Proteomes" id="UP001139031"/>
    </source>
</evidence>
<dbReference type="RefSeq" id="WP_224194937.1">
    <property type="nucleotide sequence ID" value="NZ_JAIRAU010000039.1"/>
</dbReference>
<reference evidence="1" key="1">
    <citation type="submission" date="2021-08" db="EMBL/GenBank/DDBJ databases">
        <authorList>
            <person name="Stevens D.C."/>
        </authorList>
    </citation>
    <scope>NUCLEOTIDE SEQUENCE</scope>
    <source>
        <strain evidence="1">DSM 53165</strain>
    </source>
</reference>
<dbReference type="EMBL" id="JAIRAU010000039">
    <property type="protein sequence ID" value="MBZ5713194.1"/>
    <property type="molecule type" value="Genomic_DNA"/>
</dbReference>
<organism evidence="1 2">
    <name type="scientific">Nannocystis pusilla</name>
    <dbReference type="NCBI Taxonomy" id="889268"/>
    <lineage>
        <taxon>Bacteria</taxon>
        <taxon>Pseudomonadati</taxon>
        <taxon>Myxococcota</taxon>
        <taxon>Polyangia</taxon>
        <taxon>Nannocystales</taxon>
        <taxon>Nannocystaceae</taxon>
        <taxon>Nannocystis</taxon>
    </lineage>
</organism>
<keyword evidence="2" id="KW-1185">Reference proteome</keyword>
<name>A0ABS7TYA5_9BACT</name>
<protein>
    <recommendedName>
        <fullName evidence="3">Lipoprotein</fullName>
    </recommendedName>
</protein>
<accession>A0ABS7TYA5</accession>
<dbReference type="PROSITE" id="PS51257">
    <property type="entry name" value="PROKAR_LIPOPROTEIN"/>
    <property type="match status" value="1"/>
</dbReference>
<evidence type="ECO:0000313" key="1">
    <source>
        <dbReference type="EMBL" id="MBZ5713194.1"/>
    </source>
</evidence>
<gene>
    <name evidence="1" type="ORF">K7C98_28500</name>
</gene>
<evidence type="ECO:0008006" key="3">
    <source>
        <dbReference type="Google" id="ProtNLM"/>
    </source>
</evidence>